<gene>
    <name evidence="2" type="ORF">NLI96_g4966</name>
</gene>
<reference evidence="2" key="1">
    <citation type="submission" date="2022-07" db="EMBL/GenBank/DDBJ databases">
        <title>Genome Sequence of Physisporinus lineatus.</title>
        <authorList>
            <person name="Buettner E."/>
        </authorList>
    </citation>
    <scope>NUCLEOTIDE SEQUENCE</scope>
    <source>
        <strain evidence="2">VT162</strain>
    </source>
</reference>
<evidence type="ECO:0008006" key="4">
    <source>
        <dbReference type="Google" id="ProtNLM"/>
    </source>
</evidence>
<sequence>MVIPLQDCSYDISLRFTIRDVTSYFDNPDLSIVTEEFASGWYFKLSRSSSPDEKGDKLSLRLTPPHSRFRESTVHWSGSVTSLSGVETYSHFLVEHTYQKNTGHGTCLLRKRHVNSELFRKENAVVVNVALRTPSHPSPRGDLPSRLIYHTLKRFQVDAEEVDICFNTFSHRSADSGILTRPTLLFASQKYLKQQCQNLEVVFEGHDRSWKFHKDGKTMGVSTTEDKISEPHLEEDSDFDYSDAEEDEDSGSDAPMNDLDEDSESVQRPNEDLVMEQKTTPKNTIVLKVENPMEVDTLNNVDSGSNSDPLGGDKGILRTSSQSPFEPDDARAKFIDEFEKSHPGKPKPCSCKSMYRLADASDLQPLKSHALKHLEWQLNNHNIVEEIFSYCTSQYEEVRKIEMDYLMKHWDEIQASEAFQSKLEEVAGGDYPHRGKIISEIFRRVARREPA</sequence>
<name>A0AAD5V613_9APHY</name>
<feature type="compositionally biased region" description="Polar residues" evidence="1">
    <location>
        <begin position="297"/>
        <end position="308"/>
    </location>
</feature>
<dbReference type="AlphaFoldDB" id="A0AAD5V613"/>
<accession>A0AAD5V613</accession>
<dbReference type="EMBL" id="JANAWD010000153">
    <property type="protein sequence ID" value="KAJ3485442.1"/>
    <property type="molecule type" value="Genomic_DNA"/>
</dbReference>
<feature type="compositionally biased region" description="Basic and acidic residues" evidence="1">
    <location>
        <begin position="224"/>
        <end position="234"/>
    </location>
</feature>
<comment type="caution">
    <text evidence="2">The sequence shown here is derived from an EMBL/GenBank/DDBJ whole genome shotgun (WGS) entry which is preliminary data.</text>
</comment>
<evidence type="ECO:0000313" key="3">
    <source>
        <dbReference type="Proteomes" id="UP001212997"/>
    </source>
</evidence>
<dbReference type="Proteomes" id="UP001212997">
    <property type="component" value="Unassembled WGS sequence"/>
</dbReference>
<keyword evidence="3" id="KW-1185">Reference proteome</keyword>
<evidence type="ECO:0000313" key="2">
    <source>
        <dbReference type="EMBL" id="KAJ3485442.1"/>
    </source>
</evidence>
<organism evidence="2 3">
    <name type="scientific">Meripilus lineatus</name>
    <dbReference type="NCBI Taxonomy" id="2056292"/>
    <lineage>
        <taxon>Eukaryota</taxon>
        <taxon>Fungi</taxon>
        <taxon>Dikarya</taxon>
        <taxon>Basidiomycota</taxon>
        <taxon>Agaricomycotina</taxon>
        <taxon>Agaricomycetes</taxon>
        <taxon>Polyporales</taxon>
        <taxon>Meripilaceae</taxon>
        <taxon>Meripilus</taxon>
    </lineage>
</organism>
<feature type="compositionally biased region" description="Acidic residues" evidence="1">
    <location>
        <begin position="235"/>
        <end position="251"/>
    </location>
</feature>
<feature type="region of interest" description="Disordered" evidence="1">
    <location>
        <begin position="214"/>
        <end position="327"/>
    </location>
</feature>
<evidence type="ECO:0000256" key="1">
    <source>
        <dbReference type="SAM" id="MobiDB-lite"/>
    </source>
</evidence>
<proteinExistence type="predicted"/>
<protein>
    <recommendedName>
        <fullName evidence="4">MATH domain-containing protein</fullName>
    </recommendedName>
</protein>